<dbReference type="AlphaFoldDB" id="A6DJI4"/>
<evidence type="ECO:0000259" key="8">
    <source>
        <dbReference type="Pfam" id="PF07637"/>
    </source>
</evidence>
<feature type="signal peptide" evidence="2">
    <location>
        <begin position="1"/>
        <end position="17"/>
    </location>
</feature>
<evidence type="ECO:0000256" key="1">
    <source>
        <dbReference type="SAM" id="MobiDB-lite"/>
    </source>
</evidence>
<feature type="chain" id="PRO_5002692296" description="Cytochrome c domain-containing protein" evidence="2">
    <location>
        <begin position="18"/>
        <end position="851"/>
    </location>
</feature>
<dbReference type="Pfam" id="PF07626">
    <property type="entry name" value="PSD3"/>
    <property type="match status" value="1"/>
</dbReference>
<dbReference type="Pfam" id="PF07635">
    <property type="entry name" value="PSCyt1"/>
    <property type="match status" value="1"/>
</dbReference>
<evidence type="ECO:0000259" key="7">
    <source>
        <dbReference type="Pfam" id="PF07635"/>
    </source>
</evidence>
<dbReference type="eggNOG" id="COG1020">
    <property type="taxonomic scope" value="Bacteria"/>
</dbReference>
<dbReference type="Pfam" id="PF07627">
    <property type="entry name" value="PSCyt3"/>
    <property type="match status" value="1"/>
</dbReference>
<comment type="caution">
    <text evidence="9">The sequence shown here is derived from an EMBL/GenBank/DDBJ whole genome shotgun (WGS) entry which is preliminary data.</text>
</comment>
<dbReference type="Pfam" id="PF07631">
    <property type="entry name" value="PSD4"/>
    <property type="match status" value="1"/>
</dbReference>
<feature type="domain" description="DUF1587" evidence="4">
    <location>
        <begin position="126"/>
        <end position="192"/>
    </location>
</feature>
<dbReference type="InterPro" id="IPR011429">
    <property type="entry name" value="Cyt_c_Planctomycete-type"/>
</dbReference>
<dbReference type="InterPro" id="IPR011478">
    <property type="entry name" value="DUF1585"/>
</dbReference>
<name>A6DJI4_9BACT</name>
<dbReference type="eggNOG" id="COG2010">
    <property type="taxonomic scope" value="Bacteria"/>
</dbReference>
<dbReference type="EMBL" id="ABCK01000006">
    <property type="protein sequence ID" value="EDM28058.1"/>
    <property type="molecule type" value="Genomic_DNA"/>
</dbReference>
<dbReference type="OrthoDB" id="175242at2"/>
<evidence type="ECO:0008006" key="11">
    <source>
        <dbReference type="Google" id="ProtNLM"/>
    </source>
</evidence>
<proteinExistence type="predicted"/>
<feature type="domain" description="DUF1595" evidence="8">
    <location>
        <begin position="437"/>
        <end position="494"/>
    </location>
</feature>
<dbReference type="STRING" id="313628.LNTAR_11916"/>
<keyword evidence="10" id="KW-1185">Reference proteome</keyword>
<keyword evidence="2" id="KW-0732">Signal</keyword>
<evidence type="ECO:0000259" key="5">
    <source>
        <dbReference type="Pfam" id="PF07627"/>
    </source>
</evidence>
<gene>
    <name evidence="9" type="ORF">LNTAR_11916</name>
</gene>
<feature type="region of interest" description="Disordered" evidence="1">
    <location>
        <begin position="753"/>
        <end position="772"/>
    </location>
</feature>
<feature type="domain" description="Cytochrome C Planctomycete-type" evidence="7">
    <location>
        <begin position="36"/>
        <end position="90"/>
    </location>
</feature>
<organism evidence="9 10">
    <name type="scientific">Lentisphaera araneosa HTCC2155</name>
    <dbReference type="NCBI Taxonomy" id="313628"/>
    <lineage>
        <taxon>Bacteria</taxon>
        <taxon>Pseudomonadati</taxon>
        <taxon>Lentisphaerota</taxon>
        <taxon>Lentisphaeria</taxon>
        <taxon>Lentisphaerales</taxon>
        <taxon>Lentisphaeraceae</taxon>
        <taxon>Lentisphaera</taxon>
    </lineage>
</organism>
<feature type="domain" description="DUF1588" evidence="5">
    <location>
        <begin position="649"/>
        <end position="745"/>
    </location>
</feature>
<evidence type="ECO:0000313" key="10">
    <source>
        <dbReference type="Proteomes" id="UP000004947"/>
    </source>
</evidence>
<feature type="compositionally biased region" description="Basic residues" evidence="1">
    <location>
        <begin position="753"/>
        <end position="763"/>
    </location>
</feature>
<evidence type="ECO:0000313" key="9">
    <source>
        <dbReference type="EMBL" id="EDM28058.1"/>
    </source>
</evidence>
<dbReference type="Pfam" id="PF07637">
    <property type="entry name" value="PSD5"/>
    <property type="match status" value="1"/>
</dbReference>
<dbReference type="Pfam" id="PF07624">
    <property type="entry name" value="PSD2"/>
    <property type="match status" value="1"/>
</dbReference>
<protein>
    <recommendedName>
        <fullName evidence="11">Cytochrome c domain-containing protein</fullName>
    </recommendedName>
</protein>
<dbReference type="Proteomes" id="UP000004947">
    <property type="component" value="Unassembled WGS sequence"/>
</dbReference>
<reference evidence="9 10" key="1">
    <citation type="journal article" date="2010" name="J. Bacteriol.">
        <title>Genome sequence of Lentisphaera araneosa HTCC2155T, the type species of the order Lentisphaerales in the phylum Lentisphaerae.</title>
        <authorList>
            <person name="Thrash J.C."/>
            <person name="Cho J.C."/>
            <person name="Vergin K.L."/>
            <person name="Morris R.M."/>
            <person name="Giovannoni S.J."/>
        </authorList>
    </citation>
    <scope>NUCLEOTIDE SEQUENCE [LARGE SCALE GENOMIC DNA]</scope>
    <source>
        <strain evidence="9 10">HTCC2155</strain>
    </source>
</reference>
<evidence type="ECO:0000259" key="6">
    <source>
        <dbReference type="Pfam" id="PF07631"/>
    </source>
</evidence>
<evidence type="ECO:0000259" key="4">
    <source>
        <dbReference type="Pfam" id="PF07626"/>
    </source>
</evidence>
<dbReference type="InterPro" id="IPR013043">
    <property type="entry name" value="DUF1595"/>
</dbReference>
<dbReference type="InterPro" id="IPR013042">
    <property type="entry name" value="DUF1592"/>
</dbReference>
<sequence>MKNLVYLLLLLSTSIWAEQKIIPLDNRVHQFIKNHCISCHGPDKDKGDRVLHEFPIKTKGGWNIDLSDSNTFHLLEDVLDQLNLGEMPPDKKSIQPPPTEDVRHVISWLTETLTAAHSDDDTSVIRRLNKNEYRNTMNQITGVEPGFFDPTSHFPDDDKVHGFSNISHALNLSDEHLNQYLTAADKYLDMAIHWGSPVKESVIDIKPKDWGAPSSAKRTPWMYRHYTPGKYFDVGCGIHPISALIGTATVPKRFKGITHAGYYTIKINAEAIRRLSHPYDAKMIPTDLSRPMQLGLYLAKGKEGTVAGGTRKRQRIGLYELKDEQRQDFEVTVWLDKGALPFINWENGPGNSDYWMRDILKKYHTDIEFRGKEGAAAWHIVGKDLVPGRTVSDVWQGPLMRIHSFKILGPLKMTYESRFQKQILAGTYDANKLNISAAIEKLMRLAFRIDVSQRETQAFVDIVNKAENQFDMSREDALKMAFKAILVSPQFLFLNQKADEDGDLENSAIANRMSYFFWRRMPDSLLGADEGLKNGEQRRVQAERLLKNKAGVTQMISDFMESWLRYDQFGVMAPDPVKFGEFYRWGLKDPMSSETFHFIMNALEKNRPITDFLDSDYTFLNSDLARHYQIKGVKGIHFRKVKLAKNSVRGGLLGHAGIQSLSSNGVETSPIIRGIWVLENILGMPPPPPPPDVEPLDADTRGATTLKERLEKHRKVEACADCHSKIDPYGFALENFNPIGNYRTHYAKKMRWDKKSVRTKKSGGPKVDPTSVLHTGKKLQDLNDLKKELFKRRDQFALALTEKLMTFAKGREMTFRDHLELKRISSLHPPEKYGFRDLITEIVSSDLFIAR</sequence>
<dbReference type="RefSeq" id="WP_007278054.1">
    <property type="nucleotide sequence ID" value="NZ_ABCK01000006.1"/>
</dbReference>
<accession>A6DJI4</accession>
<feature type="domain" description="DUF1592" evidence="6">
    <location>
        <begin position="504"/>
        <end position="630"/>
    </location>
</feature>
<evidence type="ECO:0000256" key="2">
    <source>
        <dbReference type="SAM" id="SignalP"/>
    </source>
</evidence>
<feature type="domain" description="DUF1585" evidence="3">
    <location>
        <begin position="776"/>
        <end position="848"/>
    </location>
</feature>
<dbReference type="InterPro" id="IPR013036">
    <property type="entry name" value="DUF1587"/>
</dbReference>
<dbReference type="InterPro" id="IPR013039">
    <property type="entry name" value="DUF1588"/>
</dbReference>
<evidence type="ECO:0000259" key="3">
    <source>
        <dbReference type="Pfam" id="PF07624"/>
    </source>
</evidence>